<organism evidence="2 3">
    <name type="scientific">Marinobacter halophilus</name>
    <dbReference type="NCBI Taxonomy" id="1323740"/>
    <lineage>
        <taxon>Bacteria</taxon>
        <taxon>Pseudomonadati</taxon>
        <taxon>Pseudomonadota</taxon>
        <taxon>Gammaproteobacteria</taxon>
        <taxon>Pseudomonadales</taxon>
        <taxon>Marinobacteraceae</taxon>
        <taxon>Marinobacter</taxon>
    </lineage>
</organism>
<dbReference type="AlphaFoldDB" id="A0A2T1KG34"/>
<evidence type="ECO:0000313" key="3">
    <source>
        <dbReference type="Proteomes" id="UP000238385"/>
    </source>
</evidence>
<dbReference type="Pfam" id="PF20419">
    <property type="entry name" value="DUF6701"/>
    <property type="match status" value="1"/>
</dbReference>
<proteinExistence type="predicted"/>
<keyword evidence="3" id="KW-1185">Reference proteome</keyword>
<evidence type="ECO:0000313" key="2">
    <source>
        <dbReference type="EMBL" id="PSF09086.1"/>
    </source>
</evidence>
<evidence type="ECO:0000259" key="1">
    <source>
        <dbReference type="Pfam" id="PF20419"/>
    </source>
</evidence>
<gene>
    <name evidence="2" type="ORF">C7H08_05685</name>
</gene>
<dbReference type="Proteomes" id="UP000238385">
    <property type="component" value="Unassembled WGS sequence"/>
</dbReference>
<dbReference type="OrthoDB" id="9790247at2"/>
<dbReference type="RefSeq" id="WP_106670778.1">
    <property type="nucleotide sequence ID" value="NZ_BMFE01000005.1"/>
</dbReference>
<feature type="domain" description="DUF6701" evidence="1">
    <location>
        <begin position="215"/>
        <end position="815"/>
    </location>
</feature>
<accession>A0A2T1KG34</accession>
<name>A0A2T1KG34_9GAMM</name>
<sequence>MYPPREFAKNQNNINFTVDGRARVLVDGDLIINGNNFTMNENGDPANLLLIVDGNLEFNNNAKLNAIIYVTGDVEFNQNPIVVGAIASEGSITGIADSEVTFNEEVISRADFGGACISEDLEVVIDHFRIFHPSTALTCTPAQDIRVRACSNPECTTLFSEQVTVSLSPESGWLQGNTVSFVGETNELAFRSVSAGPATLGFLNSTVSAEGTPPLKCFADKGTSGKCEIVFSESGLLLNAPDHTSAEEVQVSILGVKAGETDPGQCVPAFTGEKTIEFMASYQNPLSGMRVPESAGTSLSGGSLVLDFDGSGAASFPMRYRDVGSVLLQARYDGTGDEADLIIEGQDSFIARPDRFEVVVSGNPGTPDVTNENMFREAGEGFDVEVRALNALGEMTPNFGQESPREAVRLTVEEAPGIPLVNMPQLDGALELFGSFCTTPEPGKACGQFVWPEVGTFSLLPSLISGAYLGTENVEGRLLPYVGRFIPARFEIAIDPGRFSSTPLSTNRTSCTEERSWVYTGEPFGWDMAPEVVITPKNRNGVTVQNYAGTLFQRVGVDDVGFAPFPVEDEAATGVGGTPLDLEAALAPATLLPDTSGSLIYRFATDDEFRYPKTLNARVSGYTPEPVFSLEGLIDADGVTVLDPTENLPEVFKPVADFEIRYGRVALDNGYGPENLDLVIPLRAEVFGSGGFQLHQDEICWFYDLPKDTSVDFAASTFTSGQTGVVEVADVELSLEDGRPRKTAVEDYRLRLSAPAPSGAESVQARGIYVELDTGSDWLKDFWDADNQEALVNPYAWATFGVYRGNDRIIYWREVPTN</sequence>
<dbReference type="EMBL" id="PXNN01000009">
    <property type="protein sequence ID" value="PSF09086.1"/>
    <property type="molecule type" value="Genomic_DNA"/>
</dbReference>
<dbReference type="InterPro" id="IPR046524">
    <property type="entry name" value="DUF6701"/>
</dbReference>
<reference evidence="2 3" key="1">
    <citation type="submission" date="2018-03" db="EMBL/GenBank/DDBJ databases">
        <title>Marinobacter brunus sp. nov., a marine bacterium of Gamma-proteobacteria isolated from the surface seawater of the South China Sea.</title>
        <authorList>
            <person name="Cheng H."/>
            <person name="Wu Y.-H."/>
            <person name="Xamxidin M."/>
            <person name="Xu X.-W."/>
        </authorList>
    </citation>
    <scope>NUCLEOTIDE SEQUENCE [LARGE SCALE GENOMIC DNA]</scope>
    <source>
        <strain evidence="2 3">JCM 30472</strain>
    </source>
</reference>
<comment type="caution">
    <text evidence="2">The sequence shown here is derived from an EMBL/GenBank/DDBJ whole genome shotgun (WGS) entry which is preliminary data.</text>
</comment>
<protein>
    <recommendedName>
        <fullName evidence="1">DUF6701 domain-containing protein</fullName>
    </recommendedName>
</protein>